<feature type="compositionally biased region" description="Basic and acidic residues" evidence="2">
    <location>
        <begin position="309"/>
        <end position="319"/>
    </location>
</feature>
<evidence type="ECO:0000313" key="5">
    <source>
        <dbReference type="EMBL" id="MCS4121755.1"/>
    </source>
</evidence>
<dbReference type="EMBL" id="JANUAU010000006">
    <property type="protein sequence ID" value="MCS3678194.1"/>
    <property type="molecule type" value="Genomic_DNA"/>
</dbReference>
<reference evidence="4" key="1">
    <citation type="submission" date="2022-08" db="EMBL/GenBank/DDBJ databases">
        <title>Genomic Encyclopedia of Type Strains, Phase V (KMG-V): Genome sequencing to study the core and pangenomes of soil and plant-associated prokaryotes.</title>
        <authorList>
            <person name="Whitman W."/>
        </authorList>
    </citation>
    <scope>NUCLEOTIDE SEQUENCE</scope>
    <source>
        <strain evidence="4">0</strain>
        <strain evidence="5">SP3026</strain>
    </source>
</reference>
<comment type="caution">
    <text evidence="4">The sequence shown here is derived from an EMBL/GenBank/DDBJ whole genome shotgun (WGS) entry which is preliminary data.</text>
</comment>
<dbReference type="SUPFAM" id="SSF111369">
    <property type="entry name" value="HlyD-like secretion proteins"/>
    <property type="match status" value="1"/>
</dbReference>
<dbReference type="Gene3D" id="2.40.50.100">
    <property type="match status" value="1"/>
</dbReference>
<proteinExistence type="inferred from homology"/>
<sequence>MDTSTLKWSLIGGGLLLGTAVVVALLTVFAPAPETSDPPPQSPLVSTVPVDVRAGSLLVRGTGTVRPVREIELTAEVGGRLVDVSDALVSGGRFDAGATLARIDPADYRSAVQQAEAQVTQARVQLLQAQEEAGAAREDYERLRGRTGETPAPDSTELGRLVFNEPQVAQAQSTLESARAALQNARTNLERTRLQVPFDGMVRQKQADLGAYVAPGTPVATVYGTEAAEVVVSLPSRKAALIENLWATSGQSADAGLPATVTSAYGDQTYSWEGRVHRVEGAIDQRTRTVDVVVRVPEPYNQAPTIQSRRPEAPPEPRGRTRPPLAIGTYTTVDIEGRRNGTYHVVPRRAVHTREPGQPPVVWTAVGDSMLAERTVEPIQTVEENTYLAPTLDPDARVITTDLRVQTDSMAVRVER</sequence>
<dbReference type="GO" id="GO:1990281">
    <property type="term" value="C:efflux pump complex"/>
    <property type="evidence" value="ECO:0007669"/>
    <property type="project" value="TreeGrafter"/>
</dbReference>
<dbReference type="InterPro" id="IPR006143">
    <property type="entry name" value="RND_pump_MFP"/>
</dbReference>
<dbReference type="Gene3D" id="1.10.287.470">
    <property type="entry name" value="Helix hairpin bin"/>
    <property type="match status" value="1"/>
</dbReference>
<name>A0A9X2TEN5_9BACT</name>
<comment type="similarity">
    <text evidence="1">Belongs to the membrane fusion protein (MFP) (TC 8.A.1) family.</text>
</comment>
<dbReference type="Proteomes" id="UP001155027">
    <property type="component" value="Unassembled WGS sequence"/>
</dbReference>
<dbReference type="AlphaFoldDB" id="A0A9X2TEN5"/>
<dbReference type="InterPro" id="IPR058625">
    <property type="entry name" value="MdtA-like_BSH"/>
</dbReference>
<accession>A0A9X2TEN5</accession>
<dbReference type="EMBL" id="JANUBL010000003">
    <property type="protein sequence ID" value="MCS4121755.1"/>
    <property type="molecule type" value="Genomic_DNA"/>
</dbReference>
<feature type="domain" description="Multidrug resistance protein MdtA-like barrel-sandwich hybrid" evidence="3">
    <location>
        <begin position="69"/>
        <end position="221"/>
    </location>
</feature>
<dbReference type="RefSeq" id="WP_240331308.1">
    <property type="nucleotide sequence ID" value="NZ_CP030357.1"/>
</dbReference>
<evidence type="ECO:0000259" key="3">
    <source>
        <dbReference type="Pfam" id="PF25917"/>
    </source>
</evidence>
<gene>
    <name evidence="5" type="ORF">GGP45_002108</name>
    <name evidence="4" type="ORF">GGP71_002124</name>
</gene>
<dbReference type="Pfam" id="PF25917">
    <property type="entry name" value="BSH_RND"/>
    <property type="match status" value="1"/>
</dbReference>
<dbReference type="GeneID" id="83727395"/>
<dbReference type="Proteomes" id="UP001155144">
    <property type="component" value="Unassembled WGS sequence"/>
</dbReference>
<dbReference type="GO" id="GO:0015562">
    <property type="term" value="F:efflux transmembrane transporter activity"/>
    <property type="evidence" value="ECO:0007669"/>
    <property type="project" value="TreeGrafter"/>
</dbReference>
<evidence type="ECO:0000313" key="4">
    <source>
        <dbReference type="EMBL" id="MCS3678194.1"/>
    </source>
</evidence>
<feature type="region of interest" description="Disordered" evidence="2">
    <location>
        <begin position="135"/>
        <end position="157"/>
    </location>
</feature>
<evidence type="ECO:0000256" key="1">
    <source>
        <dbReference type="ARBA" id="ARBA00009477"/>
    </source>
</evidence>
<dbReference type="Gene3D" id="2.40.30.170">
    <property type="match status" value="1"/>
</dbReference>
<feature type="compositionally biased region" description="Basic and acidic residues" evidence="2">
    <location>
        <begin position="135"/>
        <end position="147"/>
    </location>
</feature>
<protein>
    <submittedName>
        <fullName evidence="4">RND family efflux transporter MFP subunit</fullName>
    </submittedName>
</protein>
<dbReference type="NCBIfam" id="TIGR01730">
    <property type="entry name" value="RND_mfp"/>
    <property type="match status" value="1"/>
</dbReference>
<dbReference type="PANTHER" id="PTHR30469">
    <property type="entry name" value="MULTIDRUG RESISTANCE PROTEIN MDTA"/>
    <property type="match status" value="1"/>
</dbReference>
<organism evidence="4 6">
    <name type="scientific">Salinibacter ruber</name>
    <dbReference type="NCBI Taxonomy" id="146919"/>
    <lineage>
        <taxon>Bacteria</taxon>
        <taxon>Pseudomonadati</taxon>
        <taxon>Rhodothermota</taxon>
        <taxon>Rhodothermia</taxon>
        <taxon>Rhodothermales</taxon>
        <taxon>Salinibacteraceae</taxon>
        <taxon>Salinibacter</taxon>
    </lineage>
</organism>
<evidence type="ECO:0000313" key="6">
    <source>
        <dbReference type="Proteomes" id="UP001155027"/>
    </source>
</evidence>
<feature type="region of interest" description="Disordered" evidence="2">
    <location>
        <begin position="300"/>
        <end position="325"/>
    </location>
</feature>
<evidence type="ECO:0000256" key="2">
    <source>
        <dbReference type="SAM" id="MobiDB-lite"/>
    </source>
</evidence>